<organism evidence="1 2">
    <name type="scientific">Colocasia esculenta</name>
    <name type="common">Wild taro</name>
    <name type="synonym">Arum esculentum</name>
    <dbReference type="NCBI Taxonomy" id="4460"/>
    <lineage>
        <taxon>Eukaryota</taxon>
        <taxon>Viridiplantae</taxon>
        <taxon>Streptophyta</taxon>
        <taxon>Embryophyta</taxon>
        <taxon>Tracheophyta</taxon>
        <taxon>Spermatophyta</taxon>
        <taxon>Magnoliopsida</taxon>
        <taxon>Liliopsida</taxon>
        <taxon>Araceae</taxon>
        <taxon>Aroideae</taxon>
        <taxon>Colocasieae</taxon>
        <taxon>Colocasia</taxon>
    </lineage>
</organism>
<reference evidence="1" key="1">
    <citation type="submission" date="2017-07" db="EMBL/GenBank/DDBJ databases">
        <title>Taro Niue Genome Assembly and Annotation.</title>
        <authorList>
            <person name="Atibalentja N."/>
            <person name="Keating K."/>
            <person name="Fields C.J."/>
        </authorList>
    </citation>
    <scope>NUCLEOTIDE SEQUENCE</scope>
    <source>
        <strain evidence="1">Niue_2</strain>
        <tissue evidence="1">Leaf</tissue>
    </source>
</reference>
<dbReference type="AlphaFoldDB" id="A0A843VU08"/>
<evidence type="ECO:0000313" key="2">
    <source>
        <dbReference type="Proteomes" id="UP000652761"/>
    </source>
</evidence>
<name>A0A843VU08_COLES</name>
<proteinExistence type="predicted"/>
<dbReference type="EMBL" id="NMUH01002565">
    <property type="protein sequence ID" value="MQM00772.1"/>
    <property type="molecule type" value="Genomic_DNA"/>
</dbReference>
<comment type="caution">
    <text evidence="1">The sequence shown here is derived from an EMBL/GenBank/DDBJ whole genome shotgun (WGS) entry which is preliminary data.</text>
</comment>
<evidence type="ECO:0000313" key="1">
    <source>
        <dbReference type="EMBL" id="MQM00772.1"/>
    </source>
</evidence>
<gene>
    <name evidence="1" type="ORF">Taro_033513</name>
</gene>
<keyword evidence="2" id="KW-1185">Reference proteome</keyword>
<dbReference type="Proteomes" id="UP000652761">
    <property type="component" value="Unassembled WGS sequence"/>
</dbReference>
<protein>
    <submittedName>
        <fullName evidence="1">Uncharacterized protein</fullName>
    </submittedName>
</protein>
<accession>A0A843VU08</accession>
<sequence length="154" mass="16865">MVRRSFSRGCSVSLVVTPGCSFLNSWRSGMLGVCLGLLPHCDSHFTALQSSFASTLLEFLLLWLVAIFPTGSWCELQESVVVVTGCACCERVGVFARAKQMLVCRVALLVEHCNTCLWLLSALCWLVVNSSEVEVHRLAACVLVMVPRTVLLLS</sequence>